<proteinExistence type="predicted"/>
<evidence type="ECO:0000313" key="1">
    <source>
        <dbReference type="EMBL" id="GAA3515798.1"/>
    </source>
</evidence>
<gene>
    <name evidence="1" type="ORF">GCM10022393_32220</name>
</gene>
<comment type="caution">
    <text evidence="1">The sequence shown here is derived from an EMBL/GenBank/DDBJ whole genome shotgun (WGS) entry which is preliminary data.</text>
</comment>
<protein>
    <submittedName>
        <fullName evidence="1">Uncharacterized protein</fullName>
    </submittedName>
</protein>
<evidence type="ECO:0000313" key="2">
    <source>
        <dbReference type="Proteomes" id="UP001500459"/>
    </source>
</evidence>
<organism evidence="1 2">
    <name type="scientific">Aquimarina addita</name>
    <dbReference type="NCBI Taxonomy" id="870485"/>
    <lineage>
        <taxon>Bacteria</taxon>
        <taxon>Pseudomonadati</taxon>
        <taxon>Bacteroidota</taxon>
        <taxon>Flavobacteriia</taxon>
        <taxon>Flavobacteriales</taxon>
        <taxon>Flavobacteriaceae</taxon>
        <taxon>Aquimarina</taxon>
    </lineage>
</organism>
<dbReference type="RefSeq" id="WP_344929192.1">
    <property type="nucleotide sequence ID" value="NZ_BAABCW010000015.1"/>
</dbReference>
<accession>A0ABP6USV2</accession>
<dbReference type="Proteomes" id="UP001500459">
    <property type="component" value="Unassembled WGS sequence"/>
</dbReference>
<keyword evidence="2" id="KW-1185">Reference proteome</keyword>
<name>A0ABP6USV2_9FLAO</name>
<reference evidence="2" key="1">
    <citation type="journal article" date="2019" name="Int. J. Syst. Evol. Microbiol.">
        <title>The Global Catalogue of Microorganisms (GCM) 10K type strain sequencing project: providing services to taxonomists for standard genome sequencing and annotation.</title>
        <authorList>
            <consortium name="The Broad Institute Genomics Platform"/>
            <consortium name="The Broad Institute Genome Sequencing Center for Infectious Disease"/>
            <person name="Wu L."/>
            <person name="Ma J."/>
        </authorList>
    </citation>
    <scope>NUCLEOTIDE SEQUENCE [LARGE SCALE GENOMIC DNA]</scope>
    <source>
        <strain evidence="2">JCM 17106</strain>
    </source>
</reference>
<sequence length="131" mass="15173">MDDRPVTFEDHLYQNSFSLTASDVILYRPPSEWSLDPVADKDIIVHYKIGEEYNNATLNINATLTGREYKLKLSTDALNLEALYQILNTINSLQHHKKTINFKYLIINNENVNLLNIIYSDNGEHVELTYL</sequence>
<dbReference type="EMBL" id="BAABCW010000015">
    <property type="protein sequence ID" value="GAA3515798.1"/>
    <property type="molecule type" value="Genomic_DNA"/>
</dbReference>